<protein>
    <recommendedName>
        <fullName evidence="4">Lipoprotein</fullName>
    </recommendedName>
</protein>
<reference evidence="2 3" key="1">
    <citation type="submission" date="2021-03" db="EMBL/GenBank/DDBJ databases">
        <title>Sequencing the genomes of 1000 actinobacteria strains.</title>
        <authorList>
            <person name="Klenk H.-P."/>
        </authorList>
    </citation>
    <scope>NUCLEOTIDE SEQUENCE [LARGE SCALE GENOMIC DNA]</scope>
    <source>
        <strain evidence="2 3">DSM 45516</strain>
    </source>
</reference>
<accession>A0ABS4QF67</accession>
<keyword evidence="1" id="KW-0732">Signal</keyword>
<proteinExistence type="predicted"/>
<evidence type="ECO:0008006" key="4">
    <source>
        <dbReference type="Google" id="ProtNLM"/>
    </source>
</evidence>
<dbReference type="RefSeq" id="WP_209890353.1">
    <property type="nucleotide sequence ID" value="NZ_JAGGMR010000001.1"/>
</dbReference>
<feature type="chain" id="PRO_5047172591" description="Lipoprotein" evidence="1">
    <location>
        <begin position="24"/>
        <end position="155"/>
    </location>
</feature>
<evidence type="ECO:0000313" key="3">
    <source>
        <dbReference type="Proteomes" id="UP001519325"/>
    </source>
</evidence>
<keyword evidence="3" id="KW-1185">Reference proteome</keyword>
<gene>
    <name evidence="2" type="ORF">BJ987_003250</name>
</gene>
<name>A0ABS4QF67_9NOCA</name>
<organism evidence="2 3">
    <name type="scientific">Nocardia goodfellowii</name>
    <dbReference type="NCBI Taxonomy" id="882446"/>
    <lineage>
        <taxon>Bacteria</taxon>
        <taxon>Bacillati</taxon>
        <taxon>Actinomycetota</taxon>
        <taxon>Actinomycetes</taxon>
        <taxon>Mycobacteriales</taxon>
        <taxon>Nocardiaceae</taxon>
        <taxon>Nocardia</taxon>
    </lineage>
</organism>
<evidence type="ECO:0000313" key="2">
    <source>
        <dbReference type="EMBL" id="MBP2190349.1"/>
    </source>
</evidence>
<dbReference type="Proteomes" id="UP001519325">
    <property type="component" value="Unassembled WGS sequence"/>
</dbReference>
<evidence type="ECO:0000256" key="1">
    <source>
        <dbReference type="SAM" id="SignalP"/>
    </source>
</evidence>
<dbReference type="EMBL" id="JAGGMR010000001">
    <property type="protein sequence ID" value="MBP2190349.1"/>
    <property type="molecule type" value="Genomic_DNA"/>
</dbReference>
<comment type="caution">
    <text evidence="2">The sequence shown here is derived from an EMBL/GenBank/DDBJ whole genome shotgun (WGS) entry which is preliminary data.</text>
</comment>
<sequence length="155" mass="16396">MSSRSAFIACSVAALATGLCATAAPAAADGDLDNYVPVNPADYLVADPAYKGTVFFTTPDGRHCAIYWNNGYTGCDAVSLDAPAGTNQLRVARWEAANFLNSPEQTFTHPEAKVLPEGHKITHDQTTCGIGYQGTVNCEVVDHGFVLSAVYSVLH</sequence>
<feature type="signal peptide" evidence="1">
    <location>
        <begin position="1"/>
        <end position="23"/>
    </location>
</feature>